<dbReference type="InterPro" id="IPR028082">
    <property type="entry name" value="Peripla_BP_I"/>
</dbReference>
<dbReference type="RefSeq" id="WP_125136740.1">
    <property type="nucleotide sequence ID" value="NZ_LR130778.1"/>
</dbReference>
<dbReference type="SUPFAM" id="SSF47413">
    <property type="entry name" value="lambda repressor-like DNA-binding domains"/>
    <property type="match status" value="1"/>
</dbReference>
<name>A0A3P7PTX5_9FIRM</name>
<dbReference type="InterPro" id="IPR010982">
    <property type="entry name" value="Lambda_DNA-bd_dom_sf"/>
</dbReference>
<organism evidence="5 6">
    <name type="scientific">Petrocella atlantisensis</name>
    <dbReference type="NCBI Taxonomy" id="2173034"/>
    <lineage>
        <taxon>Bacteria</taxon>
        <taxon>Bacillati</taxon>
        <taxon>Bacillota</taxon>
        <taxon>Clostridia</taxon>
        <taxon>Lachnospirales</taxon>
        <taxon>Vallitaleaceae</taxon>
        <taxon>Petrocella</taxon>
    </lineage>
</organism>
<evidence type="ECO:0000256" key="2">
    <source>
        <dbReference type="ARBA" id="ARBA00023125"/>
    </source>
</evidence>
<dbReference type="Gene3D" id="1.10.260.40">
    <property type="entry name" value="lambda repressor-like DNA-binding domains"/>
    <property type="match status" value="1"/>
</dbReference>
<protein>
    <submittedName>
        <fullName evidence="5">LacI family transcriptional regulator</fullName>
    </submittedName>
</protein>
<accession>A0A3P7PTX5</accession>
<feature type="domain" description="HTH lacI-type" evidence="4">
    <location>
        <begin position="3"/>
        <end position="57"/>
    </location>
</feature>
<dbReference type="CDD" id="cd06294">
    <property type="entry name" value="PBP1_MalR-like"/>
    <property type="match status" value="1"/>
</dbReference>
<dbReference type="SMART" id="SM00354">
    <property type="entry name" value="HTH_LACI"/>
    <property type="match status" value="1"/>
</dbReference>
<dbReference type="InterPro" id="IPR000843">
    <property type="entry name" value="HTH_LacI"/>
</dbReference>
<dbReference type="Proteomes" id="UP000279029">
    <property type="component" value="Chromosome"/>
</dbReference>
<dbReference type="GO" id="GO:0003700">
    <property type="term" value="F:DNA-binding transcription factor activity"/>
    <property type="evidence" value="ECO:0007669"/>
    <property type="project" value="TreeGrafter"/>
</dbReference>
<dbReference type="Pfam" id="PF00356">
    <property type="entry name" value="LacI"/>
    <property type="match status" value="1"/>
</dbReference>
<dbReference type="InterPro" id="IPR046335">
    <property type="entry name" value="LacI/GalR-like_sensor"/>
</dbReference>
<keyword evidence="3" id="KW-0804">Transcription</keyword>
<dbReference type="EMBL" id="LR130778">
    <property type="protein sequence ID" value="VDN47427.1"/>
    <property type="molecule type" value="Genomic_DNA"/>
</dbReference>
<evidence type="ECO:0000313" key="5">
    <source>
        <dbReference type="EMBL" id="VDN47427.1"/>
    </source>
</evidence>
<keyword evidence="6" id="KW-1185">Reference proteome</keyword>
<dbReference type="Pfam" id="PF13377">
    <property type="entry name" value="Peripla_BP_3"/>
    <property type="match status" value="1"/>
</dbReference>
<sequence length="338" mass="38732">MHVTIKHVAKKAGVSPSTVSRVIADSPKISVATKKRVFETMKEMNYQPNIIARSLANRVTYTLGLILPSKDEEVFENPFFMQVMRGLSVYAKQKGYYIMYNYCRSEEEEVETIRHYMDSKWVDGIILTSTRIKDKSVDLLMKRDQPFVVIGRPEAQRDKVLWVDNDNVMAMENIVNRLIEQGHRKIAYIGGEQQFTVYRHRLRGYRQAIEQNGIDWDDRLVVEAEPTEQKAYEAMKQMLKIINPDAIVGTDDTVAYGAYKATIEAGVLGVAFAGFNNTPLSIYNNPTISTVDINAEKLGHYAAQVLIDQLEKNTTMERNIIVEANYIERESTLDYVRR</sequence>
<dbReference type="Gene3D" id="3.40.50.2300">
    <property type="match status" value="2"/>
</dbReference>
<dbReference type="PROSITE" id="PS50932">
    <property type="entry name" value="HTH_LACI_2"/>
    <property type="match status" value="1"/>
</dbReference>
<keyword evidence="1" id="KW-0805">Transcription regulation</keyword>
<evidence type="ECO:0000313" key="6">
    <source>
        <dbReference type="Proteomes" id="UP000279029"/>
    </source>
</evidence>
<dbReference type="AlphaFoldDB" id="A0A3P7PTX5"/>
<proteinExistence type="predicted"/>
<dbReference type="KEGG" id="cbar:PATL70BA_1542"/>
<dbReference type="CDD" id="cd01392">
    <property type="entry name" value="HTH_LacI"/>
    <property type="match status" value="1"/>
</dbReference>
<dbReference type="PANTHER" id="PTHR30146">
    <property type="entry name" value="LACI-RELATED TRANSCRIPTIONAL REPRESSOR"/>
    <property type="match status" value="1"/>
</dbReference>
<evidence type="ECO:0000256" key="3">
    <source>
        <dbReference type="ARBA" id="ARBA00023163"/>
    </source>
</evidence>
<dbReference type="OrthoDB" id="9788209at2"/>
<evidence type="ECO:0000256" key="1">
    <source>
        <dbReference type="ARBA" id="ARBA00023015"/>
    </source>
</evidence>
<evidence type="ECO:0000259" key="4">
    <source>
        <dbReference type="PROSITE" id="PS50932"/>
    </source>
</evidence>
<dbReference type="PANTHER" id="PTHR30146:SF109">
    <property type="entry name" value="HTH-TYPE TRANSCRIPTIONAL REGULATOR GALS"/>
    <property type="match status" value="1"/>
</dbReference>
<dbReference type="SUPFAM" id="SSF53822">
    <property type="entry name" value="Periplasmic binding protein-like I"/>
    <property type="match status" value="1"/>
</dbReference>
<dbReference type="GO" id="GO:0000976">
    <property type="term" value="F:transcription cis-regulatory region binding"/>
    <property type="evidence" value="ECO:0007669"/>
    <property type="project" value="TreeGrafter"/>
</dbReference>
<gene>
    <name evidence="5" type="ORF">PATL70BA_1542</name>
</gene>
<reference evidence="5 6" key="1">
    <citation type="submission" date="2018-09" db="EMBL/GenBank/DDBJ databases">
        <authorList>
            <person name="Postec A."/>
        </authorList>
    </citation>
    <scope>NUCLEOTIDE SEQUENCE [LARGE SCALE GENOMIC DNA]</scope>
    <source>
        <strain evidence="5">70B-A</strain>
    </source>
</reference>
<keyword evidence="2" id="KW-0238">DNA-binding</keyword>